<feature type="domain" description="LRRCT" evidence="7">
    <location>
        <begin position="237"/>
        <end position="289"/>
    </location>
</feature>
<keyword evidence="4" id="KW-1133">Transmembrane helix</keyword>
<dbReference type="Pfam" id="PF13855">
    <property type="entry name" value="LRR_8"/>
    <property type="match status" value="2"/>
</dbReference>
<dbReference type="PANTHER" id="PTHR24364">
    <property type="entry name" value="LP06937P"/>
    <property type="match status" value="1"/>
</dbReference>
<keyword evidence="3" id="KW-0677">Repeat</keyword>
<accession>A0AAN8BFV2</accession>
<proteinExistence type="predicted"/>
<dbReference type="InterPro" id="IPR003591">
    <property type="entry name" value="Leu-rich_rpt_typical-subtyp"/>
</dbReference>
<evidence type="ECO:0000256" key="3">
    <source>
        <dbReference type="ARBA" id="ARBA00022737"/>
    </source>
</evidence>
<feature type="signal peptide" evidence="5">
    <location>
        <begin position="1"/>
        <end position="19"/>
    </location>
</feature>
<dbReference type="GO" id="GO:0090090">
    <property type="term" value="P:negative regulation of canonical Wnt signaling pathway"/>
    <property type="evidence" value="ECO:0007669"/>
    <property type="project" value="TreeGrafter"/>
</dbReference>
<comment type="caution">
    <text evidence="8">The sequence shown here is derived from an EMBL/GenBank/DDBJ whole genome shotgun (WGS) entry which is preliminary data.</text>
</comment>
<evidence type="ECO:0000313" key="8">
    <source>
        <dbReference type="EMBL" id="KAK5884028.1"/>
    </source>
</evidence>
<protein>
    <recommendedName>
        <fullName evidence="10">Trophoblast glycoprotein a</fullName>
    </recommendedName>
</protein>
<dbReference type="InterPro" id="IPR052286">
    <property type="entry name" value="Wnt_signaling_inhibitor"/>
</dbReference>
<keyword evidence="2 5" id="KW-0732">Signal</keyword>
<evidence type="ECO:0000256" key="5">
    <source>
        <dbReference type="SAM" id="SignalP"/>
    </source>
</evidence>
<feature type="domain" description="LRRNT" evidence="6">
    <location>
        <begin position="20"/>
        <end position="54"/>
    </location>
</feature>
<organism evidence="8 9">
    <name type="scientific">Champsocephalus esox</name>
    <name type="common">pike icefish</name>
    <dbReference type="NCBI Taxonomy" id="159716"/>
    <lineage>
        <taxon>Eukaryota</taxon>
        <taxon>Metazoa</taxon>
        <taxon>Chordata</taxon>
        <taxon>Craniata</taxon>
        <taxon>Vertebrata</taxon>
        <taxon>Euteleostomi</taxon>
        <taxon>Actinopterygii</taxon>
        <taxon>Neopterygii</taxon>
        <taxon>Teleostei</taxon>
        <taxon>Neoteleostei</taxon>
        <taxon>Acanthomorphata</taxon>
        <taxon>Eupercaria</taxon>
        <taxon>Perciformes</taxon>
        <taxon>Notothenioidei</taxon>
        <taxon>Channichthyidae</taxon>
        <taxon>Champsocephalus</taxon>
    </lineage>
</organism>
<evidence type="ECO:0000256" key="4">
    <source>
        <dbReference type="SAM" id="Phobius"/>
    </source>
</evidence>
<name>A0AAN8BFV2_9TELE</name>
<dbReference type="SMART" id="SM00369">
    <property type="entry name" value="LRR_TYP"/>
    <property type="match status" value="5"/>
</dbReference>
<gene>
    <name evidence="8" type="ORF">CesoFtcFv8_020294</name>
</gene>
<dbReference type="InterPro" id="IPR000483">
    <property type="entry name" value="Cys-rich_flank_reg_C"/>
</dbReference>
<evidence type="ECO:0000259" key="7">
    <source>
        <dbReference type="SMART" id="SM00082"/>
    </source>
</evidence>
<evidence type="ECO:0000259" key="6">
    <source>
        <dbReference type="SMART" id="SM00013"/>
    </source>
</evidence>
<dbReference type="InterPro" id="IPR001611">
    <property type="entry name" value="Leu-rich_rpt"/>
</dbReference>
<evidence type="ECO:0000313" key="9">
    <source>
        <dbReference type="Proteomes" id="UP001335648"/>
    </source>
</evidence>
<dbReference type="SUPFAM" id="SSF52058">
    <property type="entry name" value="L domain-like"/>
    <property type="match status" value="1"/>
</dbReference>
<dbReference type="AlphaFoldDB" id="A0AAN8BFV2"/>
<dbReference type="EMBL" id="JAULUE010002061">
    <property type="protein sequence ID" value="KAK5884028.1"/>
    <property type="molecule type" value="Genomic_DNA"/>
</dbReference>
<feature type="transmembrane region" description="Helical" evidence="4">
    <location>
        <begin position="303"/>
        <end position="323"/>
    </location>
</feature>
<reference evidence="8 9" key="1">
    <citation type="journal article" date="2023" name="Mol. Biol. Evol.">
        <title>Genomics of Secondarily Temperate Adaptation in the Only Non-Antarctic Icefish.</title>
        <authorList>
            <person name="Rivera-Colon A.G."/>
            <person name="Rayamajhi N."/>
            <person name="Minhas B.F."/>
            <person name="Madrigal G."/>
            <person name="Bilyk K.T."/>
            <person name="Yoon V."/>
            <person name="Hune M."/>
            <person name="Gregory S."/>
            <person name="Cheng C.H.C."/>
            <person name="Catchen J.M."/>
        </authorList>
    </citation>
    <scope>NUCLEOTIDE SEQUENCE [LARGE SCALE GENOMIC DNA]</scope>
    <source>
        <strain evidence="8">JC2023a</strain>
    </source>
</reference>
<evidence type="ECO:0000256" key="1">
    <source>
        <dbReference type="ARBA" id="ARBA00022614"/>
    </source>
</evidence>
<feature type="chain" id="PRO_5042915023" description="Trophoblast glycoprotein a" evidence="5">
    <location>
        <begin position="20"/>
        <end position="386"/>
    </location>
</feature>
<sequence length="386" mass="42900">MRDLAHRLVLCALLGSLYASCPPRCECSEAAHTVKCVSRELRAVPAGIPGYTRNLFITGNHIGRIGPECFKGLDNVTTLSLSNNRISEVDSNTFSGLRSLRSLDLSNNQLAIIHPEAFMVQNHSLLDLNLSRALYNHSSVMDLATSLRWSSLDALRSLDLSHNGLIFLPSHIFSHLTSLQRLLLSNNSLVAIHNSSFTGLERLEVLDLTLNSLKAVPEEGLRELDSLPRADLLLGENPFTCTCGIESFALWLNRSQGRISDAESLVCAYPTGMRNTSMLSVVTLTLGCHQSGAGADLALQTSYVFLGIVLGFVGLIFLFVLYLNRKGIKKRINDLRDACREVWEGYHYRFEIDSDPTAVAGLHQRRHIKRTVTSVVQFLYDTDYFF</sequence>
<dbReference type="PANTHER" id="PTHR24364:SF22">
    <property type="entry name" value="TROPHOBLAST GLYCOPROTEIN A-RELATED"/>
    <property type="match status" value="1"/>
</dbReference>
<dbReference type="SMART" id="SM00082">
    <property type="entry name" value="LRRCT"/>
    <property type="match status" value="1"/>
</dbReference>
<dbReference type="Gene3D" id="3.80.10.10">
    <property type="entry name" value="Ribonuclease Inhibitor"/>
    <property type="match status" value="1"/>
</dbReference>
<keyword evidence="4" id="KW-0812">Transmembrane</keyword>
<dbReference type="Pfam" id="PF00560">
    <property type="entry name" value="LRR_1"/>
    <property type="match status" value="1"/>
</dbReference>
<evidence type="ECO:0000256" key="2">
    <source>
        <dbReference type="ARBA" id="ARBA00022729"/>
    </source>
</evidence>
<keyword evidence="9" id="KW-1185">Reference proteome</keyword>
<dbReference type="PRINTS" id="PR00019">
    <property type="entry name" value="LEURICHRPT"/>
</dbReference>
<dbReference type="SMART" id="SM00013">
    <property type="entry name" value="LRRNT"/>
    <property type="match status" value="1"/>
</dbReference>
<dbReference type="Proteomes" id="UP001335648">
    <property type="component" value="Unassembled WGS sequence"/>
</dbReference>
<keyword evidence="1" id="KW-0433">Leucine-rich repeat</keyword>
<dbReference type="PROSITE" id="PS51450">
    <property type="entry name" value="LRR"/>
    <property type="match status" value="2"/>
</dbReference>
<dbReference type="InterPro" id="IPR000372">
    <property type="entry name" value="LRRNT"/>
</dbReference>
<keyword evidence="4" id="KW-0472">Membrane</keyword>
<evidence type="ECO:0008006" key="10">
    <source>
        <dbReference type="Google" id="ProtNLM"/>
    </source>
</evidence>
<dbReference type="GO" id="GO:0005886">
    <property type="term" value="C:plasma membrane"/>
    <property type="evidence" value="ECO:0007669"/>
    <property type="project" value="TreeGrafter"/>
</dbReference>
<dbReference type="InterPro" id="IPR032675">
    <property type="entry name" value="LRR_dom_sf"/>
</dbReference>